<dbReference type="AlphaFoldDB" id="A0A401V3K5"/>
<gene>
    <name evidence="3" type="ORF">CTKZ_30590</name>
</gene>
<feature type="domain" description="FHA" evidence="2">
    <location>
        <begin position="222"/>
        <end position="272"/>
    </location>
</feature>
<dbReference type="Pfam" id="PF00498">
    <property type="entry name" value="FHA"/>
    <property type="match status" value="1"/>
</dbReference>
<dbReference type="PROSITE" id="PS50006">
    <property type="entry name" value="FHA_DOMAIN"/>
    <property type="match status" value="1"/>
</dbReference>
<evidence type="ECO:0000259" key="2">
    <source>
        <dbReference type="PROSITE" id="PS50006"/>
    </source>
</evidence>
<reference evidence="3 4" key="1">
    <citation type="submission" date="2018-11" db="EMBL/GenBank/DDBJ databases">
        <title>Draft genome sequence of Cellulomonas takizawaensis strain TKZ-21.</title>
        <authorList>
            <person name="Yamamura H."/>
            <person name="Hayashi T."/>
            <person name="Hamada M."/>
            <person name="Serisawa Y."/>
            <person name="Matsuyama K."/>
            <person name="Nakagawa Y."/>
            <person name="Otoguro M."/>
            <person name="Yanagida F."/>
            <person name="Hayakawa M."/>
        </authorList>
    </citation>
    <scope>NUCLEOTIDE SEQUENCE [LARGE SCALE GENOMIC DNA]</scope>
    <source>
        <strain evidence="3 4">TKZ-21</strain>
    </source>
</reference>
<dbReference type="SUPFAM" id="SSF49879">
    <property type="entry name" value="SMAD/FHA domain"/>
    <property type="match status" value="1"/>
</dbReference>
<dbReference type="InterPro" id="IPR000253">
    <property type="entry name" value="FHA_dom"/>
</dbReference>
<evidence type="ECO:0000313" key="3">
    <source>
        <dbReference type="EMBL" id="GCD21497.1"/>
    </source>
</evidence>
<accession>A0A401V3K5</accession>
<name>A0A401V3K5_9CELL</name>
<dbReference type="EMBL" id="BHYL01000296">
    <property type="protein sequence ID" value="GCD21497.1"/>
    <property type="molecule type" value="Genomic_DNA"/>
</dbReference>
<dbReference type="Gene3D" id="2.60.200.20">
    <property type="match status" value="1"/>
</dbReference>
<evidence type="ECO:0000256" key="1">
    <source>
        <dbReference type="ARBA" id="ARBA00022553"/>
    </source>
</evidence>
<sequence>MQLRPDGTGTVHVNEHASACAAASTARLRAGALARAVAVARTVGRPVRVVLADATGASLLAAHPDGTLRTLPAEGAGAPVDVPPAPCRRCGADQPVAALACGACGTLEPLRVETDPVALLDAATLSRPDEGLLASLPAPRPVPALPTVPDALPDGLPHGLRDGLSPVSVPVLPDGRSPVSVPVLPPEPAAGGAARDAADTSGGHVLVLTVDGGAPVRVPGGASLGRDPVAPTGRTPVRVVGATVSKTHALVDVEPDGTILVTDFSSTNGTHVLLDAPVRLVPHTPVAVPAGTVVLLGEVRCTLGLSA</sequence>
<dbReference type="OrthoDB" id="4820057at2"/>
<dbReference type="RefSeq" id="WP_160142924.1">
    <property type="nucleotide sequence ID" value="NZ_BHYL01000296.1"/>
</dbReference>
<dbReference type="Proteomes" id="UP000288246">
    <property type="component" value="Unassembled WGS sequence"/>
</dbReference>
<keyword evidence="1" id="KW-0597">Phosphoprotein</keyword>
<keyword evidence="4" id="KW-1185">Reference proteome</keyword>
<comment type="caution">
    <text evidence="3">The sequence shown here is derived from an EMBL/GenBank/DDBJ whole genome shotgun (WGS) entry which is preliminary data.</text>
</comment>
<organism evidence="3 4">
    <name type="scientific">Cellulomonas algicola</name>
    <dbReference type="NCBI Taxonomy" id="2071633"/>
    <lineage>
        <taxon>Bacteria</taxon>
        <taxon>Bacillati</taxon>
        <taxon>Actinomycetota</taxon>
        <taxon>Actinomycetes</taxon>
        <taxon>Micrococcales</taxon>
        <taxon>Cellulomonadaceae</taxon>
        <taxon>Cellulomonas</taxon>
    </lineage>
</organism>
<proteinExistence type="predicted"/>
<dbReference type="InterPro" id="IPR008984">
    <property type="entry name" value="SMAD_FHA_dom_sf"/>
</dbReference>
<evidence type="ECO:0000313" key="4">
    <source>
        <dbReference type="Proteomes" id="UP000288246"/>
    </source>
</evidence>
<protein>
    <recommendedName>
        <fullName evidence="2">FHA domain-containing protein</fullName>
    </recommendedName>
</protein>